<reference evidence="1 2" key="1">
    <citation type="journal article" date="2017" name="Sci. Rep.">
        <title>Pneumococcal prophages are diverse, but not without structure or history.</title>
        <authorList>
            <person name="Brueggemann A.B."/>
            <person name="Harrold C.L."/>
            <person name="Rezaei Javan R."/>
            <person name="van Tonder A.J."/>
            <person name="McDonnell A.J."/>
            <person name="Edwards B.A."/>
        </authorList>
    </citation>
    <scope>NUCLEOTIDE SEQUENCE [LARGE SCALE GENOMIC DNA]</scope>
</reference>
<name>A0A1S5S8E6_9CAUD</name>
<gene>
    <name evidence="1" type="ORF">IPP12_00007</name>
</gene>
<protein>
    <submittedName>
        <fullName evidence="1">Uncharacterized protein</fullName>
    </submittedName>
</protein>
<organism evidence="1 2">
    <name type="scientific">Streptococcus phage IPP12</name>
    <dbReference type="NCBI Taxonomy" id="1916153"/>
    <lineage>
        <taxon>Viruses</taxon>
        <taxon>Duplodnaviria</taxon>
        <taxon>Heunggongvirae</taxon>
        <taxon>Uroviricota</taxon>
        <taxon>Caudoviricetes</taxon>
        <taxon>Mcshanvirinae</taxon>
        <taxon>Medawarvirus</taxon>
        <taxon>Medawarvirus IPP12</taxon>
    </lineage>
</organism>
<dbReference type="EMBL" id="KY065454">
    <property type="protein sequence ID" value="APD21815.1"/>
    <property type="molecule type" value="Genomic_DNA"/>
</dbReference>
<evidence type="ECO:0000313" key="2">
    <source>
        <dbReference type="Proteomes" id="UP000222165"/>
    </source>
</evidence>
<evidence type="ECO:0000313" key="1">
    <source>
        <dbReference type="EMBL" id="APD21815.1"/>
    </source>
</evidence>
<keyword evidence="2" id="KW-1185">Reference proteome</keyword>
<dbReference type="Proteomes" id="UP000222165">
    <property type="component" value="Segment"/>
</dbReference>
<accession>A0A1S5S8E6</accession>
<proteinExistence type="predicted"/>
<sequence length="124" mass="14741">MIETLEIKINKKTYFISARADVPVRYKVMFGRNLFDDFSKIKNNKDETLSLCLLFCMTDKSSEEFCKFFIENNSYITSRHHYEAIRLFEKHFIFKPVTYSLEDIVQILTIYLENTKTQIGGKNE</sequence>